<reference evidence="2" key="2">
    <citation type="submission" date="2021-04" db="EMBL/GenBank/DDBJ databases">
        <authorList>
            <person name="Gilroy R."/>
        </authorList>
    </citation>
    <scope>NUCLEOTIDE SEQUENCE</scope>
    <source>
        <strain evidence="2">CHK118-2852</strain>
    </source>
</reference>
<gene>
    <name evidence="2" type="ORF">H9807_06360</name>
</gene>
<protein>
    <submittedName>
        <fullName evidence="2">Uncharacterized protein</fullName>
    </submittedName>
</protein>
<sequence>MKYIRLIMAVALTFLVCSAFTMKKDKDKEKPVYVFGVAASFSDTLVYYTDIQLLDSVVLDKSGFLPQRDMYSYQLKNHLEYKLGKQNYTCIIYFSDNKKKLEKEASKVKSGYQKGKQTLLGIKPSEFKFEKPEE</sequence>
<evidence type="ECO:0000313" key="3">
    <source>
        <dbReference type="Proteomes" id="UP000824108"/>
    </source>
</evidence>
<evidence type="ECO:0000313" key="2">
    <source>
        <dbReference type="EMBL" id="HIZ91722.1"/>
    </source>
</evidence>
<reference evidence="2" key="1">
    <citation type="journal article" date="2021" name="PeerJ">
        <title>Extensive microbial diversity within the chicken gut microbiome revealed by metagenomics and culture.</title>
        <authorList>
            <person name="Gilroy R."/>
            <person name="Ravi A."/>
            <person name="Getino M."/>
            <person name="Pursley I."/>
            <person name="Horton D.L."/>
            <person name="Alikhan N.F."/>
            <person name="Baker D."/>
            <person name="Gharbi K."/>
            <person name="Hall N."/>
            <person name="Watson M."/>
            <person name="Adriaenssens E.M."/>
            <person name="Foster-Nyarko E."/>
            <person name="Jarju S."/>
            <person name="Secka A."/>
            <person name="Antonio M."/>
            <person name="Oren A."/>
            <person name="Chaudhuri R.R."/>
            <person name="La Ragione R."/>
            <person name="Hildebrand F."/>
            <person name="Pallen M.J."/>
        </authorList>
    </citation>
    <scope>NUCLEOTIDE SEQUENCE</scope>
    <source>
        <strain evidence="2">CHK118-2852</strain>
    </source>
</reference>
<proteinExistence type="predicted"/>
<organism evidence="2 3">
    <name type="scientific">Candidatus Bacteroides merdavium</name>
    <dbReference type="NCBI Taxonomy" id="2838472"/>
    <lineage>
        <taxon>Bacteria</taxon>
        <taxon>Pseudomonadati</taxon>
        <taxon>Bacteroidota</taxon>
        <taxon>Bacteroidia</taxon>
        <taxon>Bacteroidales</taxon>
        <taxon>Bacteroidaceae</taxon>
        <taxon>Bacteroides</taxon>
    </lineage>
</organism>
<keyword evidence="1" id="KW-0732">Signal</keyword>
<feature type="chain" id="PRO_5039467583" evidence="1">
    <location>
        <begin position="20"/>
        <end position="134"/>
    </location>
</feature>
<name>A0A9D2GXB9_9BACE</name>
<comment type="caution">
    <text evidence="2">The sequence shown here is derived from an EMBL/GenBank/DDBJ whole genome shotgun (WGS) entry which is preliminary data.</text>
</comment>
<accession>A0A9D2GXB9</accession>
<dbReference type="EMBL" id="DXAV01000053">
    <property type="protein sequence ID" value="HIZ91722.1"/>
    <property type="molecule type" value="Genomic_DNA"/>
</dbReference>
<feature type="signal peptide" evidence="1">
    <location>
        <begin position="1"/>
        <end position="19"/>
    </location>
</feature>
<evidence type="ECO:0000256" key="1">
    <source>
        <dbReference type="SAM" id="SignalP"/>
    </source>
</evidence>
<dbReference type="AlphaFoldDB" id="A0A9D2GXB9"/>
<dbReference type="Proteomes" id="UP000824108">
    <property type="component" value="Unassembled WGS sequence"/>
</dbReference>